<organism evidence="3 4">
    <name type="scientific">Metamycoplasma hominis</name>
    <name type="common">Mycoplasma hominis</name>
    <dbReference type="NCBI Taxonomy" id="2098"/>
    <lineage>
        <taxon>Bacteria</taxon>
        <taxon>Bacillati</taxon>
        <taxon>Mycoplasmatota</taxon>
        <taxon>Mycoplasmoidales</taxon>
        <taxon>Metamycoplasmataceae</taxon>
        <taxon>Metamycoplasma</taxon>
    </lineage>
</organism>
<evidence type="ECO:0000256" key="2">
    <source>
        <dbReference type="SAM" id="SignalP"/>
    </source>
</evidence>
<feature type="coiled-coil region" evidence="1">
    <location>
        <begin position="97"/>
        <end position="154"/>
    </location>
</feature>
<feature type="chain" id="PRO_5019568066" description="Lipoprotein" evidence="2">
    <location>
        <begin position="23"/>
        <end position="367"/>
    </location>
</feature>
<dbReference type="Proteomes" id="UP000029712">
    <property type="component" value="Chromosome"/>
</dbReference>
<gene>
    <name evidence="3" type="ORF">KN71_001620</name>
</gene>
<name>A0A454C9N2_METHO</name>
<reference evidence="3 4" key="1">
    <citation type="submission" date="2014-08" db="EMBL/GenBank/DDBJ databases">
        <authorList>
            <person name="Kuleshov K."/>
            <person name="Dedkov V."/>
            <person name="Markelov M."/>
            <person name="Pimkina E."/>
        </authorList>
    </citation>
    <scope>NUCLEOTIDE SEQUENCE [LARGE SCALE GENOMIC DNA]</scope>
    <source>
        <strain evidence="4">TOA</strain>
    </source>
</reference>
<keyword evidence="2" id="KW-0732">Signal</keyword>
<evidence type="ECO:0008006" key="5">
    <source>
        <dbReference type="Google" id="ProtNLM"/>
    </source>
</evidence>
<dbReference type="EMBL" id="CP033021">
    <property type="protein sequence ID" value="AYN65388.1"/>
    <property type="molecule type" value="Genomic_DNA"/>
</dbReference>
<proteinExistence type="predicted"/>
<keyword evidence="1" id="KW-0175">Coiled coil</keyword>
<sequence>MRKKLLYILPLSSTILITPLVAASCYKKPKQPKQNIETTQTKDENAQKTEELLKKFNDAKTDLFSYLKDNFLVEGAEQFNTLKEVQDAKKLLESFNKESLESSIESLNEKIQKINVAKQKILKIQPLLKDLTKIDNLVNELNNLENKIKLDAEDSKIDKLIRNELKSIADNLSLTLKAINLEALLNNINSKDIASYLNKLQEIKQITSLKIQKTKFINLALQQKFQDQVIENIINKIAKNNLKEKYIPLINQYQYFKGQIIEEINKWHANDNLTQSLNEQINSISQKLALNESIWEFVETLTDAEINSNKIFQKPDGQDFIEKFINPYINKLVNNEKDSSYTNFKQVELDKQKFNEIYHKKINSLIK</sequence>
<protein>
    <recommendedName>
        <fullName evidence="5">Lipoprotein</fullName>
    </recommendedName>
</protein>
<evidence type="ECO:0000313" key="3">
    <source>
        <dbReference type="EMBL" id="AYN65388.1"/>
    </source>
</evidence>
<dbReference type="RefSeq" id="WP_036438529.1">
    <property type="nucleotide sequence ID" value="NZ_CP033021.1"/>
</dbReference>
<reference evidence="3 4" key="2">
    <citation type="submission" date="2018-10" db="EMBL/GenBank/DDBJ databases">
        <title>Detection and isolation of Mycoplasma hominis as a predominant microorganism from pelvic cavity of patient with salpingitis and tubo-ovarian abscess.</title>
        <authorList>
            <person name="Guschin A.E."/>
            <person name="Khayrullina G.A."/>
            <person name="Rakovskaya I.V."/>
            <person name="Shelenkov A.A."/>
            <person name="Shagin D.A."/>
        </authorList>
    </citation>
    <scope>NUCLEOTIDE SEQUENCE [LARGE SCALE GENOMIC DNA]</scope>
    <source>
        <strain evidence="4">TOA</strain>
    </source>
</reference>
<feature type="signal peptide" evidence="2">
    <location>
        <begin position="1"/>
        <end position="22"/>
    </location>
</feature>
<accession>A0A454C9N2</accession>
<dbReference type="PROSITE" id="PS51257">
    <property type="entry name" value="PROKAR_LIPOPROTEIN"/>
    <property type="match status" value="1"/>
</dbReference>
<evidence type="ECO:0000256" key="1">
    <source>
        <dbReference type="SAM" id="Coils"/>
    </source>
</evidence>
<dbReference type="AlphaFoldDB" id="A0A454C9N2"/>
<evidence type="ECO:0000313" key="4">
    <source>
        <dbReference type="Proteomes" id="UP000029712"/>
    </source>
</evidence>